<name>A0A1J4N7N4_9ACTN</name>
<dbReference type="OrthoDB" id="3775379at2"/>
<comment type="caution">
    <text evidence="1">The sequence shown here is derived from an EMBL/GenBank/DDBJ whole genome shotgun (WGS) entry which is preliminary data.</text>
</comment>
<organism evidence="1 2">
    <name type="scientific">Nocardioides luteus</name>
    <dbReference type="NCBI Taxonomy" id="1844"/>
    <lineage>
        <taxon>Bacteria</taxon>
        <taxon>Bacillati</taxon>
        <taxon>Actinomycetota</taxon>
        <taxon>Actinomycetes</taxon>
        <taxon>Propionibacteriales</taxon>
        <taxon>Nocardioidaceae</taxon>
        <taxon>Nocardioides</taxon>
    </lineage>
</organism>
<gene>
    <name evidence="1" type="ORF">UG56_007530</name>
</gene>
<keyword evidence="2" id="KW-1185">Reference proteome</keyword>
<dbReference type="EMBL" id="JZDQ02000008">
    <property type="protein sequence ID" value="OIJ27525.1"/>
    <property type="molecule type" value="Genomic_DNA"/>
</dbReference>
<evidence type="ECO:0000313" key="1">
    <source>
        <dbReference type="EMBL" id="OIJ27525.1"/>
    </source>
</evidence>
<dbReference type="RefSeq" id="WP_045551432.1">
    <property type="nucleotide sequence ID" value="NZ_JZDQ02000008.1"/>
</dbReference>
<proteinExistence type="predicted"/>
<evidence type="ECO:0000313" key="2">
    <source>
        <dbReference type="Proteomes" id="UP000033772"/>
    </source>
</evidence>
<dbReference type="Proteomes" id="UP000033772">
    <property type="component" value="Unassembled WGS sequence"/>
</dbReference>
<dbReference type="AlphaFoldDB" id="A0A1J4N7N4"/>
<accession>A0A1J4N7N4</accession>
<protein>
    <submittedName>
        <fullName evidence="1">Uncharacterized protein</fullName>
    </submittedName>
</protein>
<sequence length="235" mass="27014">MIEFVKLVVDLVLKAVPGILSKNERDRAARLGADLFLLYVQINDVLVRAELIVTQMERYDRASDLDLATVRGTLLQLVPEQISDLREITGRLQALHWELGVLDGESSASLEFLLGMKSSALDQLSYALSLDHLPLGTTTVEVDDDGVRWPEVRPAHHARWTVFDNLREELGRDHPAREDEVRRIRTYLERRQPREEMRAIRENLEKLREAIAANFTLQDILIRAGDPRLSHRPRR</sequence>
<dbReference type="STRING" id="1844.UG56_007530"/>
<reference evidence="1" key="1">
    <citation type="submission" date="2016-10" db="EMBL/GenBank/DDBJ databases">
        <title>Draft Genome Sequence of Nocardioides luteus Strain BAFB, an Alkane-Degrading Bacterium Isolated from JP-7 Polluted Soil.</title>
        <authorList>
            <person name="Brown L."/>
            <person name="Ruiz O.N."/>
            <person name="Gunasekera T."/>
        </authorList>
    </citation>
    <scope>NUCLEOTIDE SEQUENCE [LARGE SCALE GENOMIC DNA]</scope>
    <source>
        <strain evidence="1">BAFB</strain>
    </source>
</reference>